<proteinExistence type="inferred from homology"/>
<dbReference type="EMBL" id="LAZR01007158">
    <property type="protein sequence ID" value="KKM87056.1"/>
    <property type="molecule type" value="Genomic_DNA"/>
</dbReference>
<evidence type="ECO:0000256" key="2">
    <source>
        <dbReference type="ARBA" id="ARBA00022649"/>
    </source>
</evidence>
<sequence length="102" mass="11057">MSRPVRWSKDALTDLAEQVAYIATDNPSAARHVANVLDKTALALGDMPIGRPGRVTGTYEKSVTGLSYILAYAITQTGGEEEIAIVRVIHTSRDWSAEAWPS</sequence>
<evidence type="ECO:0008006" key="4">
    <source>
        <dbReference type="Google" id="ProtNLM"/>
    </source>
</evidence>
<keyword evidence="2" id="KW-1277">Toxin-antitoxin system</keyword>
<protein>
    <recommendedName>
        <fullName evidence="4">Plasmid stabilization system protein</fullName>
    </recommendedName>
</protein>
<comment type="caution">
    <text evidence="3">The sequence shown here is derived from an EMBL/GenBank/DDBJ whole genome shotgun (WGS) entry which is preliminary data.</text>
</comment>
<gene>
    <name evidence="3" type="ORF">LCGC14_1272780</name>
</gene>
<evidence type="ECO:0000256" key="1">
    <source>
        <dbReference type="ARBA" id="ARBA00006226"/>
    </source>
</evidence>
<comment type="similarity">
    <text evidence="1">Belongs to the RelE toxin family.</text>
</comment>
<organism evidence="3">
    <name type="scientific">marine sediment metagenome</name>
    <dbReference type="NCBI Taxonomy" id="412755"/>
    <lineage>
        <taxon>unclassified sequences</taxon>
        <taxon>metagenomes</taxon>
        <taxon>ecological metagenomes</taxon>
    </lineage>
</organism>
<dbReference type="InterPro" id="IPR035093">
    <property type="entry name" value="RelE/ParE_toxin_dom_sf"/>
</dbReference>
<dbReference type="Pfam" id="PF05016">
    <property type="entry name" value="ParE_toxin"/>
    <property type="match status" value="1"/>
</dbReference>
<dbReference type="Gene3D" id="3.30.2310.20">
    <property type="entry name" value="RelE-like"/>
    <property type="match status" value="1"/>
</dbReference>
<dbReference type="PANTHER" id="PTHR33755">
    <property type="entry name" value="TOXIN PARE1-RELATED"/>
    <property type="match status" value="1"/>
</dbReference>
<dbReference type="AlphaFoldDB" id="A0A0F9LIR7"/>
<dbReference type="InterPro" id="IPR007712">
    <property type="entry name" value="RelE/ParE_toxin"/>
</dbReference>
<evidence type="ECO:0000313" key="3">
    <source>
        <dbReference type="EMBL" id="KKM87056.1"/>
    </source>
</evidence>
<accession>A0A0F9LIR7</accession>
<name>A0A0F9LIR7_9ZZZZ</name>
<reference evidence="3" key="1">
    <citation type="journal article" date="2015" name="Nature">
        <title>Complex archaea that bridge the gap between prokaryotes and eukaryotes.</title>
        <authorList>
            <person name="Spang A."/>
            <person name="Saw J.H."/>
            <person name="Jorgensen S.L."/>
            <person name="Zaremba-Niedzwiedzka K."/>
            <person name="Martijn J."/>
            <person name="Lind A.E."/>
            <person name="van Eijk R."/>
            <person name="Schleper C."/>
            <person name="Guy L."/>
            <person name="Ettema T.J."/>
        </authorList>
    </citation>
    <scope>NUCLEOTIDE SEQUENCE</scope>
</reference>
<dbReference type="PANTHER" id="PTHR33755:SF6">
    <property type="entry name" value="PLASMID STABILIZATION SYSTEM PROTEIN"/>
    <property type="match status" value="1"/>
</dbReference>
<dbReference type="InterPro" id="IPR051803">
    <property type="entry name" value="TA_system_RelE-like_toxin"/>
</dbReference>